<dbReference type="RefSeq" id="WP_133633863.1">
    <property type="nucleotide sequence ID" value="NZ_SNZJ01000001.1"/>
</dbReference>
<dbReference type="GO" id="GO:0005506">
    <property type="term" value="F:iron ion binding"/>
    <property type="evidence" value="ECO:0007669"/>
    <property type="project" value="UniProtKB-ARBA"/>
</dbReference>
<name>A0A4R6ZWT3_9GAMM</name>
<keyword evidence="2" id="KW-0560">Oxidoreductase</keyword>
<dbReference type="EMBL" id="SNZJ01000001">
    <property type="protein sequence ID" value="TDR57275.1"/>
    <property type="molecule type" value="Genomic_DNA"/>
</dbReference>
<dbReference type="OrthoDB" id="9791262at2"/>
<accession>A0A4R6ZWT3</accession>
<dbReference type="PANTHER" id="PTHR20883">
    <property type="entry name" value="PHYTANOYL-COA DIOXYGENASE DOMAIN CONTAINING 1"/>
    <property type="match status" value="1"/>
</dbReference>
<gene>
    <name evidence="2" type="ORF">DFP85_10190</name>
</gene>
<sequence length="277" mass="31846">MKSLDIGDVRELIAKADDKELSIDIYREVGFFIVRRVIPQSLIKEWQAEWKSFYEEKLANSRTIDPFNPVHVHEALPPVLADIHKCEELLDVMEVLYPDLALFMQRFVIKDRSSRTPVFVHNDFCYDYGWPEKTTVFIPLSVSNRDNGGISFYPGTHHFGYLGDAGEVNTEILDPDWPLICPSLQPGDIALCHTCTWHCSPPHAGGPDRVLVQATMQPSSDPSSTELLRGEWKAKYRLNTLPREKFFKRSRSTRLRELQAQVNRFEETACTDNKIHV</sequence>
<dbReference type="PANTHER" id="PTHR20883:SF48">
    <property type="entry name" value="ECTOINE DIOXYGENASE"/>
    <property type="match status" value="1"/>
</dbReference>
<protein>
    <submittedName>
        <fullName evidence="2">Phytanoyl-CoA dioxygenase PhyH</fullName>
    </submittedName>
</protein>
<dbReference type="Gene3D" id="2.60.120.620">
    <property type="entry name" value="q2cbj1_9rhob like domain"/>
    <property type="match status" value="1"/>
</dbReference>
<reference evidence="2 3" key="1">
    <citation type="submission" date="2019-03" db="EMBL/GenBank/DDBJ databases">
        <title>Genomic Encyclopedia of Type Strains, Phase III (KMG-III): the genomes of soil and plant-associated and newly described type strains.</title>
        <authorList>
            <person name="Whitman W."/>
        </authorList>
    </citation>
    <scope>NUCLEOTIDE SEQUENCE [LARGE SCALE GENOMIC DNA]</scope>
    <source>
        <strain evidence="2 3">CECT 5797</strain>
    </source>
</reference>
<dbReference type="Proteomes" id="UP000295212">
    <property type="component" value="Unassembled WGS sequence"/>
</dbReference>
<evidence type="ECO:0000256" key="1">
    <source>
        <dbReference type="ARBA" id="ARBA00001954"/>
    </source>
</evidence>
<organism evidence="2 3">
    <name type="scientific">Halomonas ventosae</name>
    <dbReference type="NCBI Taxonomy" id="229007"/>
    <lineage>
        <taxon>Bacteria</taxon>
        <taxon>Pseudomonadati</taxon>
        <taxon>Pseudomonadota</taxon>
        <taxon>Gammaproteobacteria</taxon>
        <taxon>Oceanospirillales</taxon>
        <taxon>Halomonadaceae</taxon>
        <taxon>Halomonas</taxon>
    </lineage>
</organism>
<proteinExistence type="predicted"/>
<dbReference type="InterPro" id="IPR008775">
    <property type="entry name" value="Phytyl_CoA_dOase-like"/>
</dbReference>
<comment type="caution">
    <text evidence="2">The sequence shown here is derived from an EMBL/GenBank/DDBJ whole genome shotgun (WGS) entry which is preliminary data.</text>
</comment>
<comment type="cofactor">
    <cofactor evidence="1">
        <name>Fe(2+)</name>
        <dbReference type="ChEBI" id="CHEBI:29033"/>
    </cofactor>
</comment>
<dbReference type="Pfam" id="PF05721">
    <property type="entry name" value="PhyH"/>
    <property type="match status" value="1"/>
</dbReference>
<keyword evidence="2" id="KW-0223">Dioxygenase</keyword>
<dbReference type="SUPFAM" id="SSF51197">
    <property type="entry name" value="Clavaminate synthase-like"/>
    <property type="match status" value="1"/>
</dbReference>
<evidence type="ECO:0000313" key="2">
    <source>
        <dbReference type="EMBL" id="TDR57275.1"/>
    </source>
</evidence>
<dbReference type="AlphaFoldDB" id="A0A4R6ZWT3"/>
<dbReference type="GO" id="GO:0016706">
    <property type="term" value="F:2-oxoglutarate-dependent dioxygenase activity"/>
    <property type="evidence" value="ECO:0007669"/>
    <property type="project" value="UniProtKB-ARBA"/>
</dbReference>
<evidence type="ECO:0000313" key="3">
    <source>
        <dbReference type="Proteomes" id="UP000295212"/>
    </source>
</evidence>